<feature type="active site" evidence="5 6">
    <location>
        <position position="166"/>
    </location>
</feature>
<keyword evidence="5 7" id="KW-0597">Phosphoprotein</keyword>
<dbReference type="RefSeq" id="WP_270044070.1">
    <property type="nucleotide sequence ID" value="NZ_JAPDOD010000038.1"/>
</dbReference>
<dbReference type="Gene3D" id="3.40.50.2300">
    <property type="match status" value="1"/>
</dbReference>
<dbReference type="PIRSF" id="PIRSF000876">
    <property type="entry name" value="RR_chemtxs_CheB"/>
    <property type="match status" value="1"/>
</dbReference>
<feature type="modified residue" description="4-aspartylphosphate" evidence="5 7">
    <location>
        <position position="54"/>
    </location>
</feature>
<dbReference type="InterPro" id="IPR001789">
    <property type="entry name" value="Sig_transdc_resp-reg_receiver"/>
</dbReference>
<dbReference type="GO" id="GO:0050568">
    <property type="term" value="F:protein-glutamine glutaminase activity"/>
    <property type="evidence" value="ECO:0007669"/>
    <property type="project" value="UniProtKB-UniRule"/>
</dbReference>
<feature type="domain" description="Response regulatory" evidence="8">
    <location>
        <begin position="3"/>
        <end position="121"/>
    </location>
</feature>
<comment type="domain">
    <text evidence="5">Contains a C-terminal catalytic domain, and an N-terminal region which modulates catalytic activity.</text>
</comment>
<protein>
    <recommendedName>
        <fullName evidence="5">Protein-glutamate methylesterase/protein-glutamine glutaminase</fullName>
        <ecNumber evidence="5">3.1.1.61</ecNumber>
        <ecNumber evidence="5">3.5.1.44</ecNumber>
    </recommendedName>
</protein>
<dbReference type="Pfam" id="PF00072">
    <property type="entry name" value="Response_reg"/>
    <property type="match status" value="1"/>
</dbReference>
<comment type="function">
    <text evidence="5">Involved in chemotaxis. Part of a chemotaxis signal transduction system that modulates chemotaxis in response to various stimuli. Catalyzes the demethylation of specific methylglutamate residues introduced into the chemoreceptors (methyl-accepting chemotaxis proteins or MCP) by CheR. Also mediates the irreversible deamidation of specific glutamine residues to glutamic acid.</text>
</comment>
<evidence type="ECO:0000313" key="11">
    <source>
        <dbReference type="Proteomes" id="UP001149140"/>
    </source>
</evidence>
<keyword evidence="11" id="KW-1185">Reference proteome</keyword>
<comment type="subcellular location">
    <subcellularLocation>
        <location evidence="5">Cytoplasm</location>
    </subcellularLocation>
</comment>
<dbReference type="SMART" id="SM00448">
    <property type="entry name" value="REC"/>
    <property type="match status" value="1"/>
</dbReference>
<feature type="domain" description="CheB-type methylesterase" evidence="9">
    <location>
        <begin position="155"/>
        <end position="337"/>
    </location>
</feature>
<evidence type="ECO:0000259" key="8">
    <source>
        <dbReference type="PROSITE" id="PS50110"/>
    </source>
</evidence>
<dbReference type="Pfam" id="PF01339">
    <property type="entry name" value="CheB_methylest"/>
    <property type="match status" value="1"/>
</dbReference>
<dbReference type="Proteomes" id="UP001149140">
    <property type="component" value="Unassembled WGS sequence"/>
</dbReference>
<evidence type="ECO:0000256" key="5">
    <source>
        <dbReference type="HAMAP-Rule" id="MF_00099"/>
    </source>
</evidence>
<proteinExistence type="inferred from homology"/>
<comment type="catalytic activity">
    <reaction evidence="4 5">
        <text>[protein]-L-glutamate 5-O-methyl ester + H2O = L-glutamyl-[protein] + methanol + H(+)</text>
        <dbReference type="Rhea" id="RHEA:23236"/>
        <dbReference type="Rhea" id="RHEA-COMP:10208"/>
        <dbReference type="Rhea" id="RHEA-COMP:10311"/>
        <dbReference type="ChEBI" id="CHEBI:15377"/>
        <dbReference type="ChEBI" id="CHEBI:15378"/>
        <dbReference type="ChEBI" id="CHEBI:17790"/>
        <dbReference type="ChEBI" id="CHEBI:29973"/>
        <dbReference type="ChEBI" id="CHEBI:82795"/>
        <dbReference type="EC" id="3.1.1.61"/>
    </reaction>
</comment>
<comment type="PTM">
    <text evidence="5">Phosphorylated by CheA. Phosphorylation of the N-terminal regulatory domain activates the methylesterase activity.</text>
</comment>
<sequence length="346" mass="36562">MIRVLLAEDSAVTRAYLSYLLEDDPGIEVVGAAKDGREAVELAASLRPDVILMDVHMPNVDGYEATRQIMASTPTPIVMATASSSQSETRGGFTALEAGALILLSKPPALWDEGHEESAAELLRTLKLMAEVKVVRRWNGRQVNGTHPSNRFPRPHEAKVVAIGASTGGPQAISAILAALPGTLGVPVLLVQHISDGFIDGFVEWLGTRTPMEVVVASQGEALRAGTVHVAGGGRHMTVTRDGRLNLDHGPPMNGFRPSISRLFSSVASTCGREAVGILLTGMGRDGADGLRQMRDAGGLTIAQDEASSVIFGMPGEAVRLKAACEVLPPAAIAEALWAVEMERVR</sequence>
<dbReference type="SUPFAM" id="SSF52738">
    <property type="entry name" value="Methylesterase CheB, C-terminal domain"/>
    <property type="match status" value="1"/>
</dbReference>
<evidence type="ECO:0000256" key="1">
    <source>
        <dbReference type="ARBA" id="ARBA00022490"/>
    </source>
</evidence>
<dbReference type="GO" id="GO:0032259">
    <property type="term" value="P:methylation"/>
    <property type="evidence" value="ECO:0007669"/>
    <property type="project" value="UniProtKB-KW"/>
</dbReference>
<comment type="similarity">
    <text evidence="5">Belongs to the CheB family.</text>
</comment>
<dbReference type="NCBIfam" id="NF001965">
    <property type="entry name" value="PRK00742.1"/>
    <property type="match status" value="1"/>
</dbReference>
<dbReference type="EC" id="3.5.1.44" evidence="5"/>
<dbReference type="InterPro" id="IPR008248">
    <property type="entry name" value="CheB-like"/>
</dbReference>
<feature type="active site" evidence="5 6">
    <location>
        <position position="193"/>
    </location>
</feature>
<dbReference type="GO" id="GO:0000156">
    <property type="term" value="F:phosphorelay response regulator activity"/>
    <property type="evidence" value="ECO:0007669"/>
    <property type="project" value="InterPro"/>
</dbReference>
<dbReference type="CDD" id="cd17541">
    <property type="entry name" value="REC_CheB-like"/>
    <property type="match status" value="1"/>
</dbReference>
<dbReference type="GO" id="GO:0006935">
    <property type="term" value="P:chemotaxis"/>
    <property type="evidence" value="ECO:0007669"/>
    <property type="project" value="UniProtKB-UniRule"/>
</dbReference>
<evidence type="ECO:0000256" key="4">
    <source>
        <dbReference type="ARBA" id="ARBA00048267"/>
    </source>
</evidence>
<evidence type="ECO:0000256" key="3">
    <source>
        <dbReference type="ARBA" id="ARBA00022801"/>
    </source>
</evidence>
<accession>A0A9X3S3N7</accession>
<dbReference type="SUPFAM" id="SSF52172">
    <property type="entry name" value="CheY-like"/>
    <property type="match status" value="1"/>
</dbReference>
<dbReference type="EC" id="3.1.1.61" evidence="5"/>
<evidence type="ECO:0000256" key="7">
    <source>
        <dbReference type="PROSITE-ProRule" id="PRU00169"/>
    </source>
</evidence>
<comment type="caution">
    <text evidence="10">The sequence shown here is derived from an EMBL/GenBank/DDBJ whole genome shotgun (WGS) entry which is preliminary data.</text>
</comment>
<keyword evidence="10" id="KW-0489">Methyltransferase</keyword>
<dbReference type="InterPro" id="IPR000673">
    <property type="entry name" value="Sig_transdc_resp-reg_Me-estase"/>
</dbReference>
<keyword evidence="2 5" id="KW-0145">Chemotaxis</keyword>
<evidence type="ECO:0000259" key="9">
    <source>
        <dbReference type="PROSITE" id="PS50122"/>
    </source>
</evidence>
<dbReference type="GO" id="GO:0008984">
    <property type="term" value="F:protein-glutamate methylesterase activity"/>
    <property type="evidence" value="ECO:0007669"/>
    <property type="project" value="UniProtKB-UniRule"/>
</dbReference>
<dbReference type="NCBIfam" id="NF009206">
    <property type="entry name" value="PRK12555.1"/>
    <property type="match status" value="1"/>
</dbReference>
<evidence type="ECO:0000313" key="10">
    <source>
        <dbReference type="EMBL" id="MDA0164819.1"/>
    </source>
</evidence>
<keyword evidence="10" id="KW-0808">Transferase</keyword>
<dbReference type="PROSITE" id="PS50110">
    <property type="entry name" value="RESPONSE_REGULATORY"/>
    <property type="match status" value="1"/>
</dbReference>
<dbReference type="AlphaFoldDB" id="A0A9X3S3N7"/>
<dbReference type="HAMAP" id="MF_00099">
    <property type="entry name" value="CheB_chemtxs"/>
    <property type="match status" value="1"/>
</dbReference>
<reference evidence="10" key="1">
    <citation type="submission" date="2022-10" db="EMBL/GenBank/DDBJ databases">
        <title>The WGS of Solirubrobacter ginsenosidimutans DSM 21036.</title>
        <authorList>
            <person name="Jiang Z."/>
        </authorList>
    </citation>
    <scope>NUCLEOTIDE SEQUENCE</scope>
    <source>
        <strain evidence="10">DSM 21036</strain>
    </source>
</reference>
<dbReference type="PROSITE" id="PS50122">
    <property type="entry name" value="CHEB"/>
    <property type="match status" value="1"/>
</dbReference>
<dbReference type="EMBL" id="JAPDOD010000038">
    <property type="protein sequence ID" value="MDA0164819.1"/>
    <property type="molecule type" value="Genomic_DNA"/>
</dbReference>
<dbReference type="Gene3D" id="3.40.50.180">
    <property type="entry name" value="Methylesterase CheB, C-terminal domain"/>
    <property type="match status" value="1"/>
</dbReference>
<gene>
    <name evidence="5 10" type="primary">cheB</name>
    <name evidence="10" type="ORF">OM076_31410</name>
</gene>
<dbReference type="GO" id="GO:0008168">
    <property type="term" value="F:methyltransferase activity"/>
    <property type="evidence" value="ECO:0007669"/>
    <property type="project" value="UniProtKB-KW"/>
</dbReference>
<dbReference type="InterPro" id="IPR035909">
    <property type="entry name" value="CheB_C"/>
</dbReference>
<feature type="active site" evidence="5 6">
    <location>
        <position position="286"/>
    </location>
</feature>
<keyword evidence="3 5" id="KW-0378">Hydrolase</keyword>
<keyword evidence="1 5" id="KW-0963">Cytoplasm</keyword>
<dbReference type="InterPro" id="IPR011006">
    <property type="entry name" value="CheY-like_superfamily"/>
</dbReference>
<evidence type="ECO:0000256" key="6">
    <source>
        <dbReference type="PROSITE-ProRule" id="PRU00050"/>
    </source>
</evidence>
<comment type="catalytic activity">
    <reaction evidence="5">
        <text>L-glutaminyl-[protein] + H2O = L-glutamyl-[protein] + NH4(+)</text>
        <dbReference type="Rhea" id="RHEA:16441"/>
        <dbReference type="Rhea" id="RHEA-COMP:10207"/>
        <dbReference type="Rhea" id="RHEA-COMP:10208"/>
        <dbReference type="ChEBI" id="CHEBI:15377"/>
        <dbReference type="ChEBI" id="CHEBI:28938"/>
        <dbReference type="ChEBI" id="CHEBI:29973"/>
        <dbReference type="ChEBI" id="CHEBI:30011"/>
        <dbReference type="EC" id="3.5.1.44"/>
    </reaction>
</comment>
<dbReference type="PANTHER" id="PTHR42872">
    <property type="entry name" value="PROTEIN-GLUTAMATE METHYLESTERASE/PROTEIN-GLUTAMINE GLUTAMINASE"/>
    <property type="match status" value="1"/>
</dbReference>
<organism evidence="10 11">
    <name type="scientific">Solirubrobacter ginsenosidimutans</name>
    <dbReference type="NCBI Taxonomy" id="490573"/>
    <lineage>
        <taxon>Bacteria</taxon>
        <taxon>Bacillati</taxon>
        <taxon>Actinomycetota</taxon>
        <taxon>Thermoleophilia</taxon>
        <taxon>Solirubrobacterales</taxon>
        <taxon>Solirubrobacteraceae</taxon>
        <taxon>Solirubrobacter</taxon>
    </lineage>
</organism>
<evidence type="ECO:0000256" key="2">
    <source>
        <dbReference type="ARBA" id="ARBA00022500"/>
    </source>
</evidence>
<dbReference type="CDD" id="cd16432">
    <property type="entry name" value="CheB_Rec"/>
    <property type="match status" value="1"/>
</dbReference>
<dbReference type="PANTHER" id="PTHR42872:SF6">
    <property type="entry name" value="PROTEIN-GLUTAMATE METHYLESTERASE_PROTEIN-GLUTAMINE GLUTAMINASE"/>
    <property type="match status" value="1"/>
</dbReference>
<name>A0A9X3S3N7_9ACTN</name>
<dbReference type="GO" id="GO:0005737">
    <property type="term" value="C:cytoplasm"/>
    <property type="evidence" value="ECO:0007669"/>
    <property type="project" value="UniProtKB-SubCell"/>
</dbReference>